<feature type="chain" id="PRO_5039422009" description="Subtilisin inhibitor domain-containing protein" evidence="9">
    <location>
        <begin position="27"/>
        <end position="137"/>
    </location>
</feature>
<evidence type="ECO:0000256" key="8">
    <source>
        <dbReference type="RuleBase" id="RU003471"/>
    </source>
</evidence>
<reference evidence="11 12" key="1">
    <citation type="submission" date="2016-12" db="EMBL/GenBank/DDBJ databases">
        <title>The draft genome sequence of Actinophytocola xinjiangensis.</title>
        <authorList>
            <person name="Wang W."/>
            <person name="Yuan L."/>
        </authorList>
    </citation>
    <scope>NUCLEOTIDE SEQUENCE [LARGE SCALE GENOMIC DNA]</scope>
    <source>
        <strain evidence="11 12">CGMCC 4.4663</strain>
    </source>
</reference>
<comment type="subcellular location">
    <subcellularLocation>
        <location evidence="1">Secreted</location>
    </subcellularLocation>
</comment>
<comment type="caution">
    <text evidence="11">The sequence shown here is derived from an EMBL/GenBank/DDBJ whole genome shotgun (WGS) entry which is preliminary data.</text>
</comment>
<dbReference type="InterPro" id="IPR023549">
    <property type="entry name" value="Subtilisin_inhibitor"/>
</dbReference>
<dbReference type="AlphaFoldDB" id="A0A7Z0WKZ9"/>
<evidence type="ECO:0000256" key="1">
    <source>
        <dbReference type="ARBA" id="ARBA00004613"/>
    </source>
</evidence>
<evidence type="ECO:0000256" key="4">
    <source>
        <dbReference type="ARBA" id="ARBA00022525"/>
    </source>
</evidence>
<accession>A0A7Z0WKZ9</accession>
<keyword evidence="6 8" id="KW-0722">Serine protease inhibitor</keyword>
<keyword evidence="9" id="KW-0732">Signal</keyword>
<evidence type="ECO:0000256" key="3">
    <source>
        <dbReference type="ARBA" id="ARBA00011738"/>
    </source>
</evidence>
<keyword evidence="12" id="KW-1185">Reference proteome</keyword>
<evidence type="ECO:0000256" key="9">
    <source>
        <dbReference type="SAM" id="SignalP"/>
    </source>
</evidence>
<evidence type="ECO:0000256" key="6">
    <source>
        <dbReference type="ARBA" id="ARBA00022900"/>
    </source>
</evidence>
<dbReference type="SUPFAM" id="SSF55399">
    <property type="entry name" value="Subtilisin inhibitor"/>
    <property type="match status" value="1"/>
</dbReference>
<dbReference type="InterPro" id="IPR036819">
    <property type="entry name" value="Subtilisin_inhibitor-like_sf"/>
</dbReference>
<feature type="domain" description="Subtilisin inhibitor" evidence="10">
    <location>
        <begin position="51"/>
        <end position="123"/>
    </location>
</feature>
<name>A0A7Z0WKZ9_9PSEU</name>
<evidence type="ECO:0000313" key="11">
    <source>
        <dbReference type="EMBL" id="OLF09423.1"/>
    </source>
</evidence>
<dbReference type="Proteomes" id="UP000185696">
    <property type="component" value="Unassembled WGS sequence"/>
</dbReference>
<dbReference type="Pfam" id="PF00720">
    <property type="entry name" value="SSI"/>
    <property type="match status" value="1"/>
</dbReference>
<evidence type="ECO:0000259" key="10">
    <source>
        <dbReference type="Pfam" id="PF00720"/>
    </source>
</evidence>
<keyword evidence="4" id="KW-0964">Secreted</keyword>
<proteinExistence type="inferred from homology"/>
<evidence type="ECO:0000313" key="12">
    <source>
        <dbReference type="Proteomes" id="UP000185696"/>
    </source>
</evidence>
<organism evidence="11 12">
    <name type="scientific">Actinophytocola xinjiangensis</name>
    <dbReference type="NCBI Taxonomy" id="485602"/>
    <lineage>
        <taxon>Bacteria</taxon>
        <taxon>Bacillati</taxon>
        <taxon>Actinomycetota</taxon>
        <taxon>Actinomycetes</taxon>
        <taxon>Pseudonocardiales</taxon>
        <taxon>Pseudonocardiaceae</taxon>
    </lineage>
</organism>
<dbReference type="RefSeq" id="WP_075134416.1">
    <property type="nucleotide sequence ID" value="NZ_MSIF01000009.1"/>
</dbReference>
<keyword evidence="5 8" id="KW-0646">Protease inhibitor</keyword>
<feature type="signal peptide" evidence="9">
    <location>
        <begin position="1"/>
        <end position="26"/>
    </location>
</feature>
<dbReference type="OrthoDB" id="4567948at2"/>
<comment type="similarity">
    <text evidence="2 8">Belongs to the protease inhibitor I16 (SSI) family.</text>
</comment>
<dbReference type="GO" id="GO:0005576">
    <property type="term" value="C:extracellular region"/>
    <property type="evidence" value="ECO:0007669"/>
    <property type="project" value="UniProtKB-SubCell"/>
</dbReference>
<dbReference type="InterPro" id="IPR000691">
    <property type="entry name" value="Prot_inh_I16_SSI"/>
</dbReference>
<gene>
    <name evidence="11" type="ORF">BLA60_19845</name>
</gene>
<comment type="subunit">
    <text evidence="3">Homodimer.</text>
</comment>
<evidence type="ECO:0000256" key="5">
    <source>
        <dbReference type="ARBA" id="ARBA00022690"/>
    </source>
</evidence>
<dbReference type="EMBL" id="MSIF01000009">
    <property type="protein sequence ID" value="OLF09423.1"/>
    <property type="molecule type" value="Genomic_DNA"/>
</dbReference>
<keyword evidence="7" id="KW-1015">Disulfide bond</keyword>
<evidence type="ECO:0000256" key="7">
    <source>
        <dbReference type="ARBA" id="ARBA00023157"/>
    </source>
</evidence>
<sequence length="137" mass="14145">MKSFRLGGVLAATAAAVCVAAAPATASIDPVIDSVPADESALTLLVWGPDDESRGVDLRCDPPSGDHSDPKAACDALAAAAGDFSKLTAAGSFACTMELRQVTAVAIGTWRGQTVHWSEQFSNPCVLRAHTGPLFEF</sequence>
<evidence type="ECO:0000256" key="2">
    <source>
        <dbReference type="ARBA" id="ARBA00010472"/>
    </source>
</evidence>
<dbReference type="Gene3D" id="3.30.350.10">
    <property type="entry name" value="Subtilisin inhibitor-like"/>
    <property type="match status" value="1"/>
</dbReference>
<dbReference type="GO" id="GO:0004867">
    <property type="term" value="F:serine-type endopeptidase inhibitor activity"/>
    <property type="evidence" value="ECO:0007669"/>
    <property type="project" value="UniProtKB-KW"/>
</dbReference>
<protein>
    <recommendedName>
        <fullName evidence="10">Subtilisin inhibitor domain-containing protein</fullName>
    </recommendedName>
</protein>
<dbReference type="PRINTS" id="PR00294">
    <property type="entry name" value="SSBTLNINHBTR"/>
</dbReference>